<accession>A0AA39NTB3</accession>
<sequence>MVSFQPTSKIVGACRWLVVFPIMTLFTLETLGQETDIIFHIVFPIVVCYFVSRMRYVALNRVFVIW</sequence>
<comment type="caution">
    <text evidence="2">The sequence shown here is derived from an EMBL/GenBank/DDBJ whole genome shotgun (WGS) entry which is preliminary data.</text>
</comment>
<organism evidence="2 3">
    <name type="scientific">Armillaria novae-zelandiae</name>
    <dbReference type="NCBI Taxonomy" id="153914"/>
    <lineage>
        <taxon>Eukaryota</taxon>
        <taxon>Fungi</taxon>
        <taxon>Dikarya</taxon>
        <taxon>Basidiomycota</taxon>
        <taxon>Agaricomycotina</taxon>
        <taxon>Agaricomycetes</taxon>
        <taxon>Agaricomycetidae</taxon>
        <taxon>Agaricales</taxon>
        <taxon>Marasmiineae</taxon>
        <taxon>Physalacriaceae</taxon>
        <taxon>Armillaria</taxon>
    </lineage>
</organism>
<feature type="transmembrane region" description="Helical" evidence="1">
    <location>
        <begin position="12"/>
        <end position="31"/>
    </location>
</feature>
<reference evidence="2" key="1">
    <citation type="submission" date="2023-06" db="EMBL/GenBank/DDBJ databases">
        <authorList>
            <consortium name="Lawrence Berkeley National Laboratory"/>
            <person name="Ahrendt S."/>
            <person name="Sahu N."/>
            <person name="Indic B."/>
            <person name="Wong-Bajracharya J."/>
            <person name="Merenyi Z."/>
            <person name="Ke H.-M."/>
            <person name="Monk M."/>
            <person name="Kocsube S."/>
            <person name="Drula E."/>
            <person name="Lipzen A."/>
            <person name="Balint B."/>
            <person name="Henrissat B."/>
            <person name="Andreopoulos B."/>
            <person name="Martin F.M."/>
            <person name="Harder C.B."/>
            <person name="Rigling D."/>
            <person name="Ford K.L."/>
            <person name="Foster G.D."/>
            <person name="Pangilinan J."/>
            <person name="Papanicolaou A."/>
            <person name="Barry K."/>
            <person name="LaButti K."/>
            <person name="Viragh M."/>
            <person name="Koriabine M."/>
            <person name="Yan M."/>
            <person name="Riley R."/>
            <person name="Champramary S."/>
            <person name="Plett K.L."/>
            <person name="Tsai I.J."/>
            <person name="Slot J."/>
            <person name="Sipos G."/>
            <person name="Plett J."/>
            <person name="Nagy L.G."/>
            <person name="Grigoriev I.V."/>
        </authorList>
    </citation>
    <scope>NUCLEOTIDE SEQUENCE</scope>
    <source>
        <strain evidence="2">ICMP 16352</strain>
    </source>
</reference>
<name>A0AA39NTB3_9AGAR</name>
<keyword evidence="1" id="KW-0472">Membrane</keyword>
<dbReference type="Proteomes" id="UP001175227">
    <property type="component" value="Unassembled WGS sequence"/>
</dbReference>
<evidence type="ECO:0000313" key="2">
    <source>
        <dbReference type="EMBL" id="KAK0471466.1"/>
    </source>
</evidence>
<evidence type="ECO:0000256" key="1">
    <source>
        <dbReference type="SAM" id="Phobius"/>
    </source>
</evidence>
<dbReference type="AlphaFoldDB" id="A0AA39NTB3"/>
<dbReference type="EMBL" id="JAUEPR010000050">
    <property type="protein sequence ID" value="KAK0471466.1"/>
    <property type="molecule type" value="Genomic_DNA"/>
</dbReference>
<keyword evidence="3" id="KW-1185">Reference proteome</keyword>
<keyword evidence="1" id="KW-0812">Transmembrane</keyword>
<protein>
    <submittedName>
        <fullName evidence="2">Uncharacterized protein</fullName>
    </submittedName>
</protein>
<evidence type="ECO:0000313" key="3">
    <source>
        <dbReference type="Proteomes" id="UP001175227"/>
    </source>
</evidence>
<proteinExistence type="predicted"/>
<feature type="transmembrane region" description="Helical" evidence="1">
    <location>
        <begin position="37"/>
        <end position="56"/>
    </location>
</feature>
<keyword evidence="1" id="KW-1133">Transmembrane helix</keyword>
<gene>
    <name evidence="2" type="ORF">IW261DRAFT_1511639</name>
</gene>